<comment type="caution">
    <text evidence="3">The sequence shown here is derived from an EMBL/GenBank/DDBJ whole genome shotgun (WGS) entry which is preliminary data.</text>
</comment>
<dbReference type="OrthoDB" id="45313at2759"/>
<gene>
    <name evidence="3" type="ORF">HICCMSTLAB_LOCUS7664</name>
</gene>
<feature type="compositionally biased region" description="Acidic residues" evidence="1">
    <location>
        <begin position="274"/>
        <end position="284"/>
    </location>
</feature>
<evidence type="ECO:0000256" key="2">
    <source>
        <dbReference type="SAM" id="Phobius"/>
    </source>
</evidence>
<evidence type="ECO:0000313" key="4">
    <source>
        <dbReference type="Proteomes" id="UP000786811"/>
    </source>
</evidence>
<evidence type="ECO:0000256" key="1">
    <source>
        <dbReference type="SAM" id="MobiDB-lite"/>
    </source>
</evidence>
<name>A0A8J2HE54_COTCN</name>
<keyword evidence="2" id="KW-0812">Transmembrane</keyword>
<reference evidence="3" key="1">
    <citation type="submission" date="2021-04" db="EMBL/GenBank/DDBJ databases">
        <authorList>
            <person name="Chebbi M.A.C M."/>
        </authorList>
    </citation>
    <scope>NUCLEOTIDE SEQUENCE</scope>
</reference>
<proteinExistence type="predicted"/>
<accession>A0A8J2HE54</accession>
<feature type="transmembrane region" description="Helical" evidence="2">
    <location>
        <begin position="37"/>
        <end position="58"/>
    </location>
</feature>
<feature type="region of interest" description="Disordered" evidence="1">
    <location>
        <begin position="259"/>
        <end position="284"/>
    </location>
</feature>
<sequence length="576" mass="65825">MFETGRRSAISSSELGLYSDRSDYYDNNKYGPVVRKVVIGIMAVVAVILAAIFIYDFASGAVASSKVSQETKHVYILQNPLKKPNYLKKPAQHDAEKSTAELQDRSDFNGNISYVDASGRSGSIDLDLPEVRSQNLENYKLRKRMMDSEDNVEEKIESKEVVNNHAVVYRVRQMFHPEPVAQVEPHESKPMPFHFELKTPQPASFRRIKFPQLTQYRYPHPSRNIQEIIKYLTNDPATTKHGIKFSGVYMNPKKHNFPEMGSLVSNSDRSEMASESDEYEESEDETVQFSGGHDPFYPYKPKFPGDVNLLAPANVRFSPTGVHRYNPYLETQYHRPLNRPIAAESSYDNSVSAGNYGKKRKPKPFSVMLDIYPITDLNDQPSNKIARPRPISEEFSESRRPIFGRANRYYSNGAQPIPLIALPAATQNGQTSEEEEKKQMIFHLNLYPRKKAKLNRNDVRQRSEAMTTEDKQQFIEKVMSPFDTITKQLTDQSAIEELKRDGEDTPKHFPLIRSRDQQSFLEMPNEKPADKTDNLFNHNHNHKMAPDDLKNGTPKNSIFSTTTESQKFADGLVAIE</sequence>
<organism evidence="3 4">
    <name type="scientific">Cotesia congregata</name>
    <name type="common">Parasitoid wasp</name>
    <name type="synonym">Apanteles congregatus</name>
    <dbReference type="NCBI Taxonomy" id="51543"/>
    <lineage>
        <taxon>Eukaryota</taxon>
        <taxon>Metazoa</taxon>
        <taxon>Ecdysozoa</taxon>
        <taxon>Arthropoda</taxon>
        <taxon>Hexapoda</taxon>
        <taxon>Insecta</taxon>
        <taxon>Pterygota</taxon>
        <taxon>Neoptera</taxon>
        <taxon>Endopterygota</taxon>
        <taxon>Hymenoptera</taxon>
        <taxon>Apocrita</taxon>
        <taxon>Ichneumonoidea</taxon>
        <taxon>Braconidae</taxon>
        <taxon>Microgastrinae</taxon>
        <taxon>Cotesia</taxon>
    </lineage>
</organism>
<dbReference type="Proteomes" id="UP000786811">
    <property type="component" value="Unassembled WGS sequence"/>
</dbReference>
<dbReference type="AlphaFoldDB" id="A0A8J2HE54"/>
<dbReference type="EMBL" id="CAJNRD030001121">
    <property type="protein sequence ID" value="CAG5095348.1"/>
    <property type="molecule type" value="Genomic_DNA"/>
</dbReference>
<keyword evidence="2" id="KW-0472">Membrane</keyword>
<keyword evidence="2" id="KW-1133">Transmembrane helix</keyword>
<keyword evidence="4" id="KW-1185">Reference proteome</keyword>
<evidence type="ECO:0000313" key="3">
    <source>
        <dbReference type="EMBL" id="CAG5095348.1"/>
    </source>
</evidence>
<protein>
    <submittedName>
        <fullName evidence="3">Uncharacterized protein</fullName>
    </submittedName>
</protein>